<dbReference type="GeneID" id="108742773"/>
<dbReference type="PRINTS" id="PR00722">
    <property type="entry name" value="CHYMOTRYPSIN"/>
</dbReference>
<protein>
    <submittedName>
        <fullName evidence="9">Trypsin-7-like</fullName>
    </submittedName>
</protein>
<sequence length="270" mass="29809">MKPVVVIFYLVILITQDAFPTKVDKTDVGYGKRANTYQFPYVASLQIMKKLLGATEYFHVCSGAIVSNSWVLTSASCHFLLRRDFRVAVGILSSRAVGTHGAQYRNVTRIVEHPFWIGGNGLTSFDVSLIKLGFPLIWTKSVKPVLLPDSKQQHFGTAVVVGWNSANLSNKNFLKYAVVEIIDSIECHYGIVHAVGLVSTPKLSNDMLCTKGNYDSTACIVDSGSPLIRHGVLVGIASWISDSCPRKKAPFVFIKVRSVLDWIMTELKTP</sequence>
<organism evidence="8 9">
    <name type="scientific">Agrilus planipennis</name>
    <name type="common">Emerald ash borer</name>
    <name type="synonym">Agrilus marcopoli</name>
    <dbReference type="NCBI Taxonomy" id="224129"/>
    <lineage>
        <taxon>Eukaryota</taxon>
        <taxon>Metazoa</taxon>
        <taxon>Ecdysozoa</taxon>
        <taxon>Arthropoda</taxon>
        <taxon>Hexapoda</taxon>
        <taxon>Insecta</taxon>
        <taxon>Pterygota</taxon>
        <taxon>Neoptera</taxon>
        <taxon>Endopterygota</taxon>
        <taxon>Coleoptera</taxon>
        <taxon>Polyphaga</taxon>
        <taxon>Elateriformia</taxon>
        <taxon>Buprestoidea</taxon>
        <taxon>Buprestidae</taxon>
        <taxon>Agrilinae</taxon>
        <taxon>Agrilus</taxon>
    </lineage>
</organism>
<feature type="chain" id="PRO_5010742894" evidence="6">
    <location>
        <begin position="21"/>
        <end position="270"/>
    </location>
</feature>
<keyword evidence="6" id="KW-0732">Signal</keyword>
<dbReference type="CDD" id="cd00190">
    <property type="entry name" value="Tryp_SPc"/>
    <property type="match status" value="1"/>
</dbReference>
<dbReference type="PROSITE" id="PS50240">
    <property type="entry name" value="TRYPSIN_DOM"/>
    <property type="match status" value="1"/>
</dbReference>
<dbReference type="InterPro" id="IPR001254">
    <property type="entry name" value="Trypsin_dom"/>
</dbReference>
<evidence type="ECO:0000256" key="4">
    <source>
        <dbReference type="ARBA" id="ARBA00022825"/>
    </source>
</evidence>
<evidence type="ECO:0000313" key="9">
    <source>
        <dbReference type="RefSeq" id="XP_018333592.1"/>
    </source>
</evidence>
<dbReference type="PANTHER" id="PTHR24276">
    <property type="entry name" value="POLYSERASE-RELATED"/>
    <property type="match status" value="1"/>
</dbReference>
<dbReference type="GO" id="GO:0006508">
    <property type="term" value="P:proteolysis"/>
    <property type="evidence" value="ECO:0007669"/>
    <property type="project" value="UniProtKB-KW"/>
</dbReference>
<gene>
    <name evidence="9" type="primary">LOC108742773</name>
</gene>
<evidence type="ECO:0000259" key="7">
    <source>
        <dbReference type="PROSITE" id="PS50240"/>
    </source>
</evidence>
<evidence type="ECO:0000256" key="1">
    <source>
        <dbReference type="ARBA" id="ARBA00007664"/>
    </source>
</evidence>
<proteinExistence type="inferred from homology"/>
<reference evidence="9" key="1">
    <citation type="submission" date="2025-08" db="UniProtKB">
        <authorList>
            <consortium name="RefSeq"/>
        </authorList>
    </citation>
    <scope>IDENTIFICATION</scope>
    <source>
        <tissue evidence="9">Entire body</tissue>
    </source>
</reference>
<evidence type="ECO:0000256" key="3">
    <source>
        <dbReference type="ARBA" id="ARBA00022801"/>
    </source>
</evidence>
<evidence type="ECO:0000313" key="8">
    <source>
        <dbReference type="Proteomes" id="UP000192223"/>
    </source>
</evidence>
<keyword evidence="5" id="KW-1015">Disulfide bond</keyword>
<dbReference type="SUPFAM" id="SSF50494">
    <property type="entry name" value="Trypsin-like serine proteases"/>
    <property type="match status" value="1"/>
</dbReference>
<keyword evidence="3" id="KW-0378">Hydrolase</keyword>
<dbReference type="STRING" id="224129.A0A1W4XLD6"/>
<dbReference type="InterPro" id="IPR009003">
    <property type="entry name" value="Peptidase_S1_PA"/>
</dbReference>
<dbReference type="RefSeq" id="XP_018333592.1">
    <property type="nucleotide sequence ID" value="XM_018478090.1"/>
</dbReference>
<dbReference type="InterPro" id="IPR050430">
    <property type="entry name" value="Peptidase_S1"/>
</dbReference>
<dbReference type="InterPro" id="IPR043504">
    <property type="entry name" value="Peptidase_S1_PA_chymotrypsin"/>
</dbReference>
<dbReference type="Proteomes" id="UP000192223">
    <property type="component" value="Unplaced"/>
</dbReference>
<dbReference type="Pfam" id="PF00089">
    <property type="entry name" value="Trypsin"/>
    <property type="match status" value="1"/>
</dbReference>
<keyword evidence="2" id="KW-0645">Protease</keyword>
<dbReference type="SMART" id="SM00020">
    <property type="entry name" value="Tryp_SPc"/>
    <property type="match status" value="1"/>
</dbReference>
<evidence type="ECO:0000256" key="6">
    <source>
        <dbReference type="SAM" id="SignalP"/>
    </source>
</evidence>
<dbReference type="InterPro" id="IPR001314">
    <property type="entry name" value="Peptidase_S1A"/>
</dbReference>
<keyword evidence="8" id="KW-1185">Reference proteome</keyword>
<keyword evidence="4" id="KW-0720">Serine protease</keyword>
<feature type="signal peptide" evidence="6">
    <location>
        <begin position="1"/>
        <end position="20"/>
    </location>
</feature>
<evidence type="ECO:0000256" key="2">
    <source>
        <dbReference type="ARBA" id="ARBA00022670"/>
    </source>
</evidence>
<dbReference type="GO" id="GO:0004252">
    <property type="term" value="F:serine-type endopeptidase activity"/>
    <property type="evidence" value="ECO:0007669"/>
    <property type="project" value="InterPro"/>
</dbReference>
<dbReference type="AlphaFoldDB" id="A0A1W4XLD6"/>
<dbReference type="KEGG" id="apln:108742773"/>
<name>A0A1W4XLD6_AGRPL</name>
<comment type="similarity">
    <text evidence="1">Belongs to the peptidase S1 family.</text>
</comment>
<dbReference type="Gene3D" id="2.40.10.10">
    <property type="entry name" value="Trypsin-like serine proteases"/>
    <property type="match status" value="1"/>
</dbReference>
<dbReference type="InParanoid" id="A0A1W4XLD6"/>
<accession>A0A1W4XLD6</accession>
<dbReference type="PANTHER" id="PTHR24276:SF96">
    <property type="entry name" value="PEPTIDASE S1 DOMAIN-CONTAINING PROTEIN"/>
    <property type="match status" value="1"/>
</dbReference>
<feature type="domain" description="Peptidase S1" evidence="7">
    <location>
        <begin position="28"/>
        <end position="268"/>
    </location>
</feature>
<evidence type="ECO:0000256" key="5">
    <source>
        <dbReference type="ARBA" id="ARBA00023157"/>
    </source>
</evidence>
<dbReference type="OrthoDB" id="6683749at2759"/>